<dbReference type="CDD" id="cd07828">
    <property type="entry name" value="lipocalin_heme-bd-THAP4-like"/>
    <property type="match status" value="1"/>
</dbReference>
<dbReference type="EMBL" id="AGZR01000009">
    <property type="protein sequence ID" value="EPD32291.1"/>
    <property type="molecule type" value="Genomic_DNA"/>
</dbReference>
<reference evidence="3 4" key="1">
    <citation type="submission" date="2013-04" db="EMBL/GenBank/DDBJ databases">
        <title>The Genome Sequence of Propionimicrobium lymphophilum ACS-093-V-SCH5.</title>
        <authorList>
            <consortium name="The Broad Institute Genomics Platform"/>
            <person name="Earl A."/>
            <person name="Ward D."/>
            <person name="Feldgarden M."/>
            <person name="Gevers D."/>
            <person name="Saerens B."/>
            <person name="Vaneechoutte M."/>
            <person name="Walker B."/>
            <person name="Young S."/>
            <person name="Zeng Q."/>
            <person name="Gargeya S."/>
            <person name="Fitzgerald M."/>
            <person name="Haas B."/>
            <person name="Abouelleil A."/>
            <person name="Allen A.W."/>
            <person name="Alvarado L."/>
            <person name="Arachchi H.M."/>
            <person name="Berlin A.M."/>
            <person name="Chapman S.B."/>
            <person name="Gainer-Dewar J."/>
            <person name="Goldberg J."/>
            <person name="Griggs A."/>
            <person name="Gujja S."/>
            <person name="Hansen M."/>
            <person name="Howarth C."/>
            <person name="Imamovic A."/>
            <person name="Ireland A."/>
            <person name="Larimer J."/>
            <person name="McCowan C."/>
            <person name="Murphy C."/>
            <person name="Pearson M."/>
            <person name="Poon T.W."/>
            <person name="Priest M."/>
            <person name="Roberts A."/>
            <person name="Saif S."/>
            <person name="Shea T."/>
            <person name="Sisk P."/>
            <person name="Sykes S."/>
            <person name="Wortman J."/>
            <person name="Nusbaum C."/>
            <person name="Birren B."/>
        </authorList>
    </citation>
    <scope>NUCLEOTIDE SEQUENCE [LARGE SCALE GENOMIC DNA]</scope>
    <source>
        <strain evidence="3 4">ACS-093-V-SCH5</strain>
    </source>
</reference>
<sequence>MAFTIPSDLNPALMPLAWMIGTWRGNGHGNWPGQGEFEYGIQVEFADNGSGYLHYLAQTYETDEDGNPVKPLSMETGFWRANEKDLEVVLAAPEGRAEVWAGKIDGAKIELTTDLVASTNTAKPEVTGGQRLYGQVEGDLLWTYDRATTDQKLQPFMWARLQRA</sequence>
<feature type="short sequence motif" description="GXWXGXG" evidence="1">
    <location>
        <begin position="21"/>
        <end position="27"/>
    </location>
</feature>
<dbReference type="Proteomes" id="UP000014417">
    <property type="component" value="Unassembled WGS sequence"/>
</dbReference>
<comment type="caution">
    <text evidence="1">Lacks conserved residue(s) required for the propagation of feature annotation.</text>
</comment>
<protein>
    <recommendedName>
        <fullName evidence="1">Ferric nitrobindin-like protein</fullName>
    </recommendedName>
</protein>
<evidence type="ECO:0000313" key="3">
    <source>
        <dbReference type="EMBL" id="EPD32291.1"/>
    </source>
</evidence>
<gene>
    <name evidence="3" type="ORF">HMPREF9306_01860</name>
</gene>
<dbReference type="InterPro" id="IPR012674">
    <property type="entry name" value="Calycin"/>
</dbReference>
<feature type="domain" description="THAP4-like heme-binding" evidence="2">
    <location>
        <begin position="13"/>
        <end position="163"/>
    </location>
</feature>
<organism evidence="3 4">
    <name type="scientific">Propionimicrobium lymphophilum ACS-093-V-SCH5</name>
    <dbReference type="NCBI Taxonomy" id="883161"/>
    <lineage>
        <taxon>Bacteria</taxon>
        <taxon>Bacillati</taxon>
        <taxon>Actinomycetota</taxon>
        <taxon>Actinomycetes</taxon>
        <taxon>Propionibacteriales</taxon>
        <taxon>Propionibacteriaceae</taxon>
        <taxon>Propionimicrobium</taxon>
    </lineage>
</organism>
<dbReference type="InterPro" id="IPR022939">
    <property type="entry name" value="Nb(III)_bact/plant"/>
</dbReference>
<dbReference type="STRING" id="883161.HMPREF9306_01860"/>
<dbReference type="PANTHER" id="PTHR15854">
    <property type="entry name" value="THAP4 PROTEIN"/>
    <property type="match status" value="1"/>
</dbReference>
<dbReference type="RefSeq" id="WP_016456666.1">
    <property type="nucleotide sequence ID" value="NZ_KE150269.1"/>
</dbReference>
<keyword evidence="4" id="KW-1185">Reference proteome</keyword>
<comment type="caution">
    <text evidence="1">Lacks the conserved His residue that binds heme iron in the nitrobindin family.</text>
</comment>
<dbReference type="PATRIC" id="fig|883161.3.peg.1847"/>
<dbReference type="Pfam" id="PF08768">
    <property type="entry name" value="THAP4_heme-bd"/>
    <property type="match status" value="1"/>
</dbReference>
<dbReference type="HAMAP" id="MF_01297">
    <property type="entry name" value="nitrobindin"/>
    <property type="match status" value="1"/>
</dbReference>
<dbReference type="InterPro" id="IPR045165">
    <property type="entry name" value="Nitrobindin"/>
</dbReference>
<dbReference type="HOGENOM" id="CLU_085483_0_0_11"/>
<name>S2VZL1_9ACTN</name>
<dbReference type="InterPro" id="IPR014878">
    <property type="entry name" value="THAP4-like_heme-bd"/>
</dbReference>
<dbReference type="PANTHER" id="PTHR15854:SF4">
    <property type="entry name" value="PEROXYNITRITE ISOMERASE THAP4"/>
    <property type="match status" value="1"/>
</dbReference>
<dbReference type="SUPFAM" id="SSF50814">
    <property type="entry name" value="Lipocalins"/>
    <property type="match status" value="1"/>
</dbReference>
<comment type="caution">
    <text evidence="3">The sequence shown here is derived from an EMBL/GenBank/DDBJ whole genome shotgun (WGS) entry which is preliminary data.</text>
</comment>
<dbReference type="Gene3D" id="2.40.128.20">
    <property type="match status" value="1"/>
</dbReference>
<accession>S2VZL1</accession>
<evidence type="ECO:0000313" key="4">
    <source>
        <dbReference type="Proteomes" id="UP000014417"/>
    </source>
</evidence>
<proteinExistence type="inferred from homology"/>
<evidence type="ECO:0000259" key="2">
    <source>
        <dbReference type="Pfam" id="PF08768"/>
    </source>
</evidence>
<evidence type="ECO:0000256" key="1">
    <source>
        <dbReference type="HAMAP-Rule" id="MF_01297"/>
    </source>
</evidence>
<dbReference type="AlphaFoldDB" id="S2VZL1"/>
<dbReference type="OrthoDB" id="4804006at2"/>
<comment type="similarity">
    <text evidence="1">Belongs to the nitrobindin family.</text>
</comment>